<dbReference type="InterPro" id="IPR024499">
    <property type="entry name" value="Mbeg1-like"/>
</dbReference>
<evidence type="ECO:0008006" key="3">
    <source>
        <dbReference type="Google" id="ProtNLM"/>
    </source>
</evidence>
<organism evidence="1 2">
    <name type="scientific">Streptococcus sobrinus W1703</name>
    <dbReference type="NCBI Taxonomy" id="1227275"/>
    <lineage>
        <taxon>Bacteria</taxon>
        <taxon>Bacillati</taxon>
        <taxon>Bacillota</taxon>
        <taxon>Bacilli</taxon>
        <taxon>Lactobacillales</taxon>
        <taxon>Streptococcaceae</taxon>
        <taxon>Streptococcus</taxon>
    </lineage>
</organism>
<proteinExistence type="predicted"/>
<reference evidence="1 2" key="1">
    <citation type="submission" date="2013-06" db="EMBL/GenBank/DDBJ databases">
        <authorList>
            <person name="Weinstock G."/>
            <person name="Sodergren E."/>
            <person name="Lobos E.A."/>
            <person name="Fulton L."/>
            <person name="Fulton R."/>
            <person name="Courtney L."/>
            <person name="Fronick C."/>
            <person name="O'Laughlin M."/>
            <person name="Godfrey J."/>
            <person name="Wilson R.M."/>
            <person name="Miner T."/>
            <person name="Farmer C."/>
            <person name="Delehaunty K."/>
            <person name="Cordes M."/>
            <person name="Minx P."/>
            <person name="Tomlinson C."/>
            <person name="Chen J."/>
            <person name="Wollam A."/>
            <person name="Pepin K.H."/>
            <person name="Bhonagiri V."/>
            <person name="Zhang X."/>
            <person name="Warren W."/>
            <person name="Mitreva M."/>
            <person name="Mardis E.R."/>
            <person name="Wilson R.K."/>
        </authorList>
    </citation>
    <scope>NUCLEOTIDE SEQUENCE [LARGE SCALE GENOMIC DNA]</scope>
    <source>
        <strain evidence="1 2">W1703</strain>
    </source>
</reference>
<dbReference type="PATRIC" id="fig|1227275.3.peg.349"/>
<dbReference type="HOGENOM" id="CLU_043142_2_0_9"/>
<dbReference type="InterPro" id="IPR029058">
    <property type="entry name" value="AB_hydrolase_fold"/>
</dbReference>
<dbReference type="AlphaFoldDB" id="U2JE63"/>
<comment type="caution">
    <text evidence="1">The sequence shown here is derived from an EMBL/GenBank/DDBJ whole genome shotgun (WGS) entry which is preliminary data.</text>
</comment>
<dbReference type="Proteomes" id="UP000016617">
    <property type="component" value="Unassembled WGS sequence"/>
</dbReference>
<dbReference type="SUPFAM" id="SSF53474">
    <property type="entry name" value="alpha/beta-Hydrolases"/>
    <property type="match status" value="1"/>
</dbReference>
<dbReference type="Pfam" id="PF11187">
    <property type="entry name" value="Mbeg1-like"/>
    <property type="match status" value="1"/>
</dbReference>
<name>U2JE63_9STRE</name>
<dbReference type="EMBL" id="AWVA01000022">
    <property type="protein sequence ID" value="ERJ78075.1"/>
    <property type="molecule type" value="Genomic_DNA"/>
</dbReference>
<gene>
    <name evidence="1" type="ORF">HMPREF1557_00397</name>
</gene>
<dbReference type="Gene3D" id="3.40.50.1820">
    <property type="entry name" value="alpha/beta hydrolase"/>
    <property type="match status" value="1"/>
</dbReference>
<evidence type="ECO:0000313" key="1">
    <source>
        <dbReference type="EMBL" id="ERJ78075.1"/>
    </source>
</evidence>
<protein>
    <recommendedName>
        <fullName evidence="3">DUF2974 domain-containing protein</fullName>
    </recommendedName>
</protein>
<evidence type="ECO:0000313" key="2">
    <source>
        <dbReference type="Proteomes" id="UP000016617"/>
    </source>
</evidence>
<sequence>MREIDMPTFLDYAKVYGQKSFTEQVLNSIDLAIFNELGYLPLGQGQALVQPISLQELKEDFLASGQTLTYSFSITKERIALLETVLAAPRYQGISLASYINDVDPEFEKQFAAMVIELPSINHHQVIFRGTDETFIGWKEDFKMTYLDEIPAQRQALVYLRKILEASPFTYTVTGHSKGGNLALYAASCLSEGLQAKIDQLVLFDAPGLHDRILASPGYQRISGKVLCLRPKDSIVGSMLKNDIPSYFIESKAIGTFQHNIASWEVEGKDWKFASGQSELSRAMEFTFGQWTQELSQKELKTIFDTVFDLFLENDVDTLDELQADVLRSARTIMAAFSQLPADKRQLLSKSAISLLSIFIKSRIQQVNPPSLDHVSDKIKGLFGPMEK</sequence>
<accession>U2JE63</accession>